<evidence type="ECO:0000256" key="1">
    <source>
        <dbReference type="ARBA" id="ARBA00022741"/>
    </source>
</evidence>
<dbReference type="GO" id="GO:0006270">
    <property type="term" value="P:DNA replication initiation"/>
    <property type="evidence" value="ECO:0007669"/>
    <property type="project" value="TreeGrafter"/>
</dbReference>
<sequence>VGPRSALFVPFSKLGIIVMDESHDDSYYQSEPQPYYHARQVAIAYAHLCGAVCLLGSATPDVTSIYRCQGQEWRYLKLPSRILAHRKVVQSQISR</sequence>
<comment type="caution">
    <text evidence="4">The sequence shown here is derived from an EMBL/GenBank/DDBJ whole genome shotgun (WGS) entry which is preliminary data.</text>
</comment>
<dbReference type="GO" id="GO:0003677">
    <property type="term" value="F:DNA binding"/>
    <property type="evidence" value="ECO:0007669"/>
    <property type="project" value="UniProtKB-KW"/>
</dbReference>
<dbReference type="EMBL" id="BARW01041459">
    <property type="protein sequence ID" value="GAJ16543.1"/>
    <property type="molecule type" value="Genomic_DNA"/>
</dbReference>
<dbReference type="Gene3D" id="3.40.50.300">
    <property type="entry name" value="P-loop containing nucleotide triphosphate hydrolases"/>
    <property type="match status" value="1"/>
</dbReference>
<evidence type="ECO:0000313" key="4">
    <source>
        <dbReference type="EMBL" id="GAJ16543.1"/>
    </source>
</evidence>
<keyword evidence="1" id="KW-0547">Nucleotide-binding</keyword>
<dbReference type="GO" id="GO:0006302">
    <property type="term" value="P:double-strand break repair"/>
    <property type="evidence" value="ECO:0007669"/>
    <property type="project" value="TreeGrafter"/>
</dbReference>
<dbReference type="PANTHER" id="PTHR30580">
    <property type="entry name" value="PRIMOSOMAL PROTEIN N"/>
    <property type="match status" value="1"/>
</dbReference>
<evidence type="ECO:0000256" key="2">
    <source>
        <dbReference type="ARBA" id="ARBA00022840"/>
    </source>
</evidence>
<dbReference type="GO" id="GO:0006310">
    <property type="term" value="P:DNA recombination"/>
    <property type="evidence" value="ECO:0007669"/>
    <property type="project" value="TreeGrafter"/>
</dbReference>
<evidence type="ECO:0008006" key="5">
    <source>
        <dbReference type="Google" id="ProtNLM"/>
    </source>
</evidence>
<dbReference type="SUPFAM" id="SSF52540">
    <property type="entry name" value="P-loop containing nucleoside triphosphate hydrolases"/>
    <property type="match status" value="1"/>
</dbReference>
<feature type="non-terminal residue" evidence="4">
    <location>
        <position position="1"/>
    </location>
</feature>
<keyword evidence="3" id="KW-0238">DNA-binding</keyword>
<accession>X1UGD7</accession>
<dbReference type="GO" id="GO:0005524">
    <property type="term" value="F:ATP binding"/>
    <property type="evidence" value="ECO:0007669"/>
    <property type="project" value="UniProtKB-KW"/>
</dbReference>
<keyword evidence="2" id="KW-0067">ATP-binding</keyword>
<protein>
    <recommendedName>
        <fullName evidence="5">Helicase ATP-binding domain-containing protein</fullName>
    </recommendedName>
</protein>
<name>X1UGD7_9ZZZZ</name>
<evidence type="ECO:0000256" key="3">
    <source>
        <dbReference type="ARBA" id="ARBA00023125"/>
    </source>
</evidence>
<dbReference type="GO" id="GO:0043138">
    <property type="term" value="F:3'-5' DNA helicase activity"/>
    <property type="evidence" value="ECO:0007669"/>
    <property type="project" value="TreeGrafter"/>
</dbReference>
<dbReference type="AlphaFoldDB" id="X1UGD7"/>
<dbReference type="PANTHER" id="PTHR30580:SF0">
    <property type="entry name" value="PRIMOSOMAL PROTEIN N"/>
    <property type="match status" value="1"/>
</dbReference>
<reference evidence="4" key="1">
    <citation type="journal article" date="2014" name="Front. Microbiol.">
        <title>High frequency of phylogenetically diverse reductive dehalogenase-homologous genes in deep subseafloor sedimentary metagenomes.</title>
        <authorList>
            <person name="Kawai M."/>
            <person name="Futagami T."/>
            <person name="Toyoda A."/>
            <person name="Takaki Y."/>
            <person name="Nishi S."/>
            <person name="Hori S."/>
            <person name="Arai W."/>
            <person name="Tsubouchi T."/>
            <person name="Morono Y."/>
            <person name="Uchiyama I."/>
            <person name="Ito T."/>
            <person name="Fujiyama A."/>
            <person name="Inagaki F."/>
            <person name="Takami H."/>
        </authorList>
    </citation>
    <scope>NUCLEOTIDE SEQUENCE</scope>
    <source>
        <strain evidence="4">Expedition CK06-06</strain>
    </source>
</reference>
<gene>
    <name evidence="4" type="ORF">S12H4_62068</name>
</gene>
<organism evidence="4">
    <name type="scientific">marine sediment metagenome</name>
    <dbReference type="NCBI Taxonomy" id="412755"/>
    <lineage>
        <taxon>unclassified sequences</taxon>
        <taxon>metagenomes</taxon>
        <taxon>ecological metagenomes</taxon>
    </lineage>
</organism>
<dbReference type="InterPro" id="IPR027417">
    <property type="entry name" value="P-loop_NTPase"/>
</dbReference>
<feature type="non-terminal residue" evidence="4">
    <location>
        <position position="95"/>
    </location>
</feature>
<proteinExistence type="predicted"/>